<dbReference type="Gene3D" id="2.120.10.30">
    <property type="entry name" value="TolB, C-terminal domain"/>
    <property type="match status" value="1"/>
</dbReference>
<organism evidence="2 3">
    <name type="scientific">Marinicauda algicola</name>
    <dbReference type="NCBI Taxonomy" id="2029849"/>
    <lineage>
        <taxon>Bacteria</taxon>
        <taxon>Pseudomonadati</taxon>
        <taxon>Pseudomonadota</taxon>
        <taxon>Alphaproteobacteria</taxon>
        <taxon>Maricaulales</taxon>
        <taxon>Maricaulaceae</taxon>
        <taxon>Marinicauda</taxon>
    </lineage>
</organism>
<dbReference type="RefSeq" id="WP_135994633.1">
    <property type="nucleotide sequence ID" value="NZ_CP071057.1"/>
</dbReference>
<evidence type="ECO:0000313" key="2">
    <source>
        <dbReference type="EMBL" id="TGY90135.1"/>
    </source>
</evidence>
<dbReference type="OrthoDB" id="8696437at2"/>
<dbReference type="InterPro" id="IPR003431">
    <property type="entry name" value="B-propeller_Phytase"/>
</dbReference>
<gene>
    <name evidence="2" type="ORF">E5163_03115</name>
</gene>
<keyword evidence="3" id="KW-1185">Reference proteome</keyword>
<dbReference type="SUPFAM" id="SSF50956">
    <property type="entry name" value="Thermostable phytase (3-phytase)"/>
    <property type="match status" value="1"/>
</dbReference>
<reference evidence="2 3" key="1">
    <citation type="journal article" date="2017" name="Int. J. Syst. Evol. Microbiol.">
        <title>Marinicauda algicola sp. nov., isolated from a marine red alga Rhodosorus marinus.</title>
        <authorList>
            <person name="Jeong S.E."/>
            <person name="Jeon S.H."/>
            <person name="Chun B.H."/>
            <person name="Kim D.W."/>
            <person name="Jeon C.O."/>
        </authorList>
    </citation>
    <scope>NUCLEOTIDE SEQUENCE [LARGE SCALE GENOMIC DNA]</scope>
    <source>
        <strain evidence="2 3">JCM 31718</strain>
    </source>
</reference>
<evidence type="ECO:0000259" key="1">
    <source>
        <dbReference type="PROSITE" id="PS51662"/>
    </source>
</evidence>
<dbReference type="EMBL" id="SRXW01000001">
    <property type="protein sequence ID" value="TGY90135.1"/>
    <property type="molecule type" value="Genomic_DNA"/>
</dbReference>
<dbReference type="AlphaFoldDB" id="A0A4S2H3E3"/>
<dbReference type="Pfam" id="PF02333">
    <property type="entry name" value="Phytase"/>
    <property type="match status" value="1"/>
</dbReference>
<feature type="domain" description="BPP" evidence="1">
    <location>
        <begin position="20"/>
        <end position="341"/>
    </location>
</feature>
<dbReference type="Proteomes" id="UP000308054">
    <property type="component" value="Unassembled WGS sequence"/>
</dbReference>
<proteinExistence type="predicted"/>
<dbReference type="PROSITE" id="PS51662">
    <property type="entry name" value="BP_PHYTASE"/>
    <property type="match status" value="1"/>
</dbReference>
<evidence type="ECO:0000313" key="3">
    <source>
        <dbReference type="Proteomes" id="UP000308054"/>
    </source>
</evidence>
<dbReference type="GO" id="GO:0016158">
    <property type="term" value="F:inositol hexakisphosphate 3-phosphatase activity"/>
    <property type="evidence" value="ECO:0007669"/>
    <property type="project" value="InterPro"/>
</dbReference>
<dbReference type="PROSITE" id="PS51257">
    <property type="entry name" value="PROKAR_LIPOPROTEIN"/>
    <property type="match status" value="1"/>
</dbReference>
<name>A0A4S2H3E3_9PROT</name>
<comment type="caution">
    <text evidence="2">The sequence shown here is derived from an EMBL/GenBank/DDBJ whole genome shotgun (WGS) entry which is preliminary data.</text>
</comment>
<dbReference type="InterPro" id="IPR011042">
    <property type="entry name" value="6-blade_b-propeller_TolB-like"/>
</dbReference>
<protein>
    <submittedName>
        <fullName evidence="2">Phytase</fullName>
    </submittedName>
</protein>
<sequence length="345" mass="36064">MTRPAALALITLALAACEQAPPPGLPAREVAATAETARVAGSGDAADDPAVWAAPDPADSLVLGTDKTAGLYAFNLDGSIAQRLPVGRLNNVDVRGGFMAGDREMAIVAASDRTNIAIAYFLIDPATREIAPAGRTPLDLVDPYGACLYVSPVDGSHYAFVNDQESTDMVQLRLSWDGAGVTGEPVRRFTIGTQPEGCVADDRTGELYVGEEAVGVWRYGAEPGDGEARTLFAEADGDRIVPDVEGLAIWPQGETGGYLFASSQGDSAYAVYELETGAYVERFRIADGTVDATTETDGIEVFAGDLGPAFPQGVFVAQDDADDSGGQNFKIVDLADIAPLLDPAE</sequence>
<accession>A0A4S2H3E3</accession>